<reference evidence="2" key="1">
    <citation type="submission" date="2022-06" db="EMBL/GenBank/DDBJ databases">
        <title>Genomic Encyclopedia of Archaeal and Bacterial Type Strains, Phase II (KMG-II): from individual species to whole genera.</title>
        <authorList>
            <person name="Goeker M."/>
        </authorList>
    </citation>
    <scope>NUCLEOTIDE SEQUENCE</scope>
    <source>
        <strain evidence="2">DSM 43935</strain>
    </source>
</reference>
<comment type="caution">
    <text evidence="2">The sequence shown here is derived from an EMBL/GenBank/DDBJ whole genome shotgun (WGS) entry which is preliminary data.</text>
</comment>
<dbReference type="Pfam" id="PF04149">
    <property type="entry name" value="DUF397"/>
    <property type="match status" value="1"/>
</dbReference>
<proteinExistence type="predicted"/>
<gene>
    <name evidence="2" type="ORF">LX83_005973</name>
</gene>
<sequence>MSENRFRFKTSSYSEGNGECVALGWSAVAFAVRDSKNPAGPVLAFGQGELARFLHAVKAGRLDG</sequence>
<dbReference type="RefSeq" id="WP_253777547.1">
    <property type="nucleotide sequence ID" value="NZ_JAMTCK010000017.1"/>
</dbReference>
<evidence type="ECO:0000259" key="1">
    <source>
        <dbReference type="Pfam" id="PF04149"/>
    </source>
</evidence>
<dbReference type="EMBL" id="JAMTCK010000017">
    <property type="protein sequence ID" value="MCP2169089.1"/>
    <property type="molecule type" value="Genomic_DNA"/>
</dbReference>
<keyword evidence="3" id="KW-1185">Reference proteome</keyword>
<evidence type="ECO:0000313" key="3">
    <source>
        <dbReference type="Proteomes" id="UP001206128"/>
    </source>
</evidence>
<name>A0AAE3GKT4_9PSEU</name>
<feature type="domain" description="DUF397" evidence="1">
    <location>
        <begin position="9"/>
        <end position="58"/>
    </location>
</feature>
<protein>
    <recommendedName>
        <fullName evidence="1">DUF397 domain-containing protein</fullName>
    </recommendedName>
</protein>
<evidence type="ECO:0000313" key="2">
    <source>
        <dbReference type="EMBL" id="MCP2169089.1"/>
    </source>
</evidence>
<organism evidence="2 3">
    <name type="scientific">Goodfellowiella coeruleoviolacea</name>
    <dbReference type="NCBI Taxonomy" id="334858"/>
    <lineage>
        <taxon>Bacteria</taxon>
        <taxon>Bacillati</taxon>
        <taxon>Actinomycetota</taxon>
        <taxon>Actinomycetes</taxon>
        <taxon>Pseudonocardiales</taxon>
        <taxon>Pseudonocardiaceae</taxon>
        <taxon>Goodfellowiella</taxon>
    </lineage>
</organism>
<dbReference type="Proteomes" id="UP001206128">
    <property type="component" value="Unassembled WGS sequence"/>
</dbReference>
<accession>A0AAE3GKT4</accession>
<dbReference type="AlphaFoldDB" id="A0AAE3GKT4"/>
<dbReference type="InterPro" id="IPR007278">
    <property type="entry name" value="DUF397"/>
</dbReference>